<accession>A0ABX0P7V2</accession>
<sequence length="200" mass="22317">MGAATYQLVCDNMVLRDNGRPMIVESMFSAVCDLATDHGEILARIHPVKKQFFDLVHSGADIGTAMRAPDGRVVQTRLHNSIQIYVNKRGGDMESLDYAVVTRSTSAATGEAHAHGFDAQAEPLIRQMPDRSFRLVFCSMPPRAHKLGDVFDMDHFGDALLKRCKADIRWDDRDVFWISSKATADDIREVLAFLKAYDGT</sequence>
<comment type="caution">
    <text evidence="1">The sequence shown here is derived from an EMBL/GenBank/DDBJ whole genome shotgun (WGS) entry which is preliminary data.</text>
</comment>
<organism evidence="1 2">
    <name type="scientific">Telluria antibiotica</name>
    <dbReference type="NCBI Taxonomy" id="2717319"/>
    <lineage>
        <taxon>Bacteria</taxon>
        <taxon>Pseudomonadati</taxon>
        <taxon>Pseudomonadota</taxon>
        <taxon>Betaproteobacteria</taxon>
        <taxon>Burkholderiales</taxon>
        <taxon>Oxalobacteraceae</taxon>
        <taxon>Telluria group</taxon>
        <taxon>Telluria</taxon>
    </lineage>
</organism>
<gene>
    <name evidence="1" type="ORF">HAV22_06535</name>
</gene>
<dbReference type="Proteomes" id="UP000716322">
    <property type="component" value="Unassembled WGS sequence"/>
</dbReference>
<evidence type="ECO:0000313" key="1">
    <source>
        <dbReference type="EMBL" id="NIA53311.1"/>
    </source>
</evidence>
<reference evidence="1 2" key="1">
    <citation type="submission" date="2020-03" db="EMBL/GenBank/DDBJ databases">
        <title>Genome sequence of strain Massilia sp. TW-1.</title>
        <authorList>
            <person name="Chaudhary D.K."/>
        </authorList>
    </citation>
    <scope>NUCLEOTIDE SEQUENCE [LARGE SCALE GENOMIC DNA]</scope>
    <source>
        <strain evidence="1 2">TW-1</strain>
    </source>
</reference>
<protein>
    <submittedName>
        <fullName evidence="1">Uncharacterized protein</fullName>
    </submittedName>
</protein>
<proteinExistence type="predicted"/>
<keyword evidence="2" id="KW-1185">Reference proteome</keyword>
<dbReference type="RefSeq" id="WP_166857769.1">
    <property type="nucleotide sequence ID" value="NZ_JAAQOM010000003.1"/>
</dbReference>
<dbReference type="EMBL" id="JAAQOM010000003">
    <property type="protein sequence ID" value="NIA53311.1"/>
    <property type="molecule type" value="Genomic_DNA"/>
</dbReference>
<evidence type="ECO:0000313" key="2">
    <source>
        <dbReference type="Proteomes" id="UP000716322"/>
    </source>
</evidence>
<name>A0ABX0P7V2_9BURK</name>